<evidence type="ECO:0000313" key="5">
    <source>
        <dbReference type="EMBL" id="MCU7378927.1"/>
    </source>
</evidence>
<dbReference type="InterPro" id="IPR002694">
    <property type="entry name" value="Znf_CHC2"/>
</dbReference>
<evidence type="ECO:0000256" key="3">
    <source>
        <dbReference type="ARBA" id="ARBA00022833"/>
    </source>
</evidence>
<reference evidence="5" key="1">
    <citation type="submission" date="2022-09" db="EMBL/GenBank/DDBJ databases">
        <title>Culturomic study of gut microbiota in children with autism spectrum disorder.</title>
        <authorList>
            <person name="Efimov B.A."/>
            <person name="Chaplin A.V."/>
            <person name="Sokolova S.R."/>
            <person name="Pikina A.P."/>
            <person name="Korzhanova M."/>
            <person name="Belova V."/>
            <person name="Korostin D."/>
        </authorList>
    </citation>
    <scope>NUCLEOTIDE SEQUENCE</scope>
    <source>
        <strain evidence="5">ASD5510</strain>
    </source>
</reference>
<dbReference type="GO" id="GO:0003677">
    <property type="term" value="F:DNA binding"/>
    <property type="evidence" value="ECO:0007669"/>
    <property type="project" value="InterPro"/>
</dbReference>
<keyword evidence="2" id="KW-0863">Zinc-finger</keyword>
<dbReference type="InterPro" id="IPR036977">
    <property type="entry name" value="DNA_primase_Znf_CHC2"/>
</dbReference>
<dbReference type="Gene3D" id="3.90.580.10">
    <property type="entry name" value="Zinc finger, CHC2-type domain"/>
    <property type="match status" value="1"/>
</dbReference>
<dbReference type="RefSeq" id="WP_269478529.1">
    <property type="nucleotide sequence ID" value="NZ_JAOSHN010000004.1"/>
</dbReference>
<evidence type="ECO:0000256" key="2">
    <source>
        <dbReference type="ARBA" id="ARBA00022771"/>
    </source>
</evidence>
<name>A0A9J6QV42_9FIRM</name>
<keyword evidence="6" id="KW-1185">Reference proteome</keyword>
<protein>
    <submittedName>
        <fullName evidence="5">CHC2 zinc finger domain-containing protein</fullName>
    </submittedName>
</protein>
<dbReference type="GO" id="GO:0008270">
    <property type="term" value="F:zinc ion binding"/>
    <property type="evidence" value="ECO:0007669"/>
    <property type="project" value="UniProtKB-KW"/>
</dbReference>
<accession>A0A9J6QV42</accession>
<evidence type="ECO:0000259" key="4">
    <source>
        <dbReference type="SMART" id="SM00400"/>
    </source>
</evidence>
<organism evidence="5 6">
    <name type="scientific">Hominibacterium faecale</name>
    <dbReference type="NCBI Taxonomy" id="2839743"/>
    <lineage>
        <taxon>Bacteria</taxon>
        <taxon>Bacillati</taxon>
        <taxon>Bacillota</taxon>
        <taxon>Clostridia</taxon>
        <taxon>Peptostreptococcales</taxon>
        <taxon>Anaerovoracaceae</taxon>
        <taxon>Hominibacterium</taxon>
    </lineage>
</organism>
<evidence type="ECO:0000256" key="1">
    <source>
        <dbReference type="ARBA" id="ARBA00022723"/>
    </source>
</evidence>
<proteinExistence type="predicted"/>
<comment type="caution">
    <text evidence="5">The sequence shown here is derived from an EMBL/GenBank/DDBJ whole genome shotgun (WGS) entry which is preliminary data.</text>
</comment>
<dbReference type="Pfam" id="PF01807">
    <property type="entry name" value="Zn_ribbon_DnaG"/>
    <property type="match status" value="1"/>
</dbReference>
<dbReference type="PANTHER" id="PTHR30313:SF2">
    <property type="entry name" value="DNA PRIMASE"/>
    <property type="match status" value="1"/>
</dbReference>
<dbReference type="EMBL" id="JAOSHN010000004">
    <property type="protein sequence ID" value="MCU7378927.1"/>
    <property type="molecule type" value="Genomic_DNA"/>
</dbReference>
<dbReference type="PANTHER" id="PTHR30313">
    <property type="entry name" value="DNA PRIMASE"/>
    <property type="match status" value="1"/>
</dbReference>
<keyword evidence="1" id="KW-0479">Metal-binding</keyword>
<gene>
    <name evidence="5" type="ORF">OBO34_11225</name>
</gene>
<dbReference type="GO" id="GO:0006269">
    <property type="term" value="P:DNA replication, synthesis of primer"/>
    <property type="evidence" value="ECO:0007669"/>
    <property type="project" value="TreeGrafter"/>
</dbReference>
<evidence type="ECO:0000313" key="6">
    <source>
        <dbReference type="Proteomes" id="UP001065549"/>
    </source>
</evidence>
<dbReference type="InterPro" id="IPR050219">
    <property type="entry name" value="DnaG_primase"/>
</dbReference>
<dbReference type="GO" id="GO:0003899">
    <property type="term" value="F:DNA-directed RNA polymerase activity"/>
    <property type="evidence" value="ECO:0007669"/>
    <property type="project" value="InterPro"/>
</dbReference>
<dbReference type="SMART" id="SM00400">
    <property type="entry name" value="ZnF_CHCC"/>
    <property type="match status" value="1"/>
</dbReference>
<dbReference type="Proteomes" id="UP001065549">
    <property type="component" value="Unassembled WGS sequence"/>
</dbReference>
<sequence>MIQLKDVLDRVSTKDGLAYYGVMFDTRNFTCCPFHKEKTPSFHYNPKTDRYHCFSCGQSGNVVNFVAESFGFTLPGDLPKVLKKIDQDFQLGLGRPLSAAEKETYRIEQRIKGQIKTAEASWSAKLEETYRYWAKVHQFLYRADVADSAENPALKELLKRLDSALDDFTGNKLRAWPLSDLTAEQRQWIRAAEKQCHYEQEDERQAQPDFALFLQGQEKAGKDIWLGETPNREVAFFMKKDREG</sequence>
<keyword evidence="3" id="KW-0862">Zinc</keyword>
<dbReference type="SUPFAM" id="SSF57783">
    <property type="entry name" value="Zinc beta-ribbon"/>
    <property type="match status" value="1"/>
</dbReference>
<dbReference type="GO" id="GO:0005737">
    <property type="term" value="C:cytoplasm"/>
    <property type="evidence" value="ECO:0007669"/>
    <property type="project" value="TreeGrafter"/>
</dbReference>
<feature type="domain" description="Zinc finger CHC2-type" evidence="4">
    <location>
        <begin position="28"/>
        <end position="82"/>
    </location>
</feature>
<dbReference type="AlphaFoldDB" id="A0A9J6QV42"/>